<name>A0A072PTP4_9EURO</name>
<proteinExistence type="predicted"/>
<dbReference type="InterPro" id="IPR001138">
    <property type="entry name" value="Zn2Cys6_DnaBD"/>
</dbReference>
<keyword evidence="4" id="KW-0804">Transcription</keyword>
<evidence type="ECO:0000259" key="7">
    <source>
        <dbReference type="PROSITE" id="PS50048"/>
    </source>
</evidence>
<dbReference type="GeneID" id="25278662"/>
<keyword evidence="9" id="KW-1185">Reference proteome</keyword>
<dbReference type="Proteomes" id="UP000027920">
    <property type="component" value="Unassembled WGS sequence"/>
</dbReference>
<feature type="compositionally biased region" description="Basic and acidic residues" evidence="6">
    <location>
        <begin position="134"/>
        <end position="152"/>
    </location>
</feature>
<feature type="compositionally biased region" description="Acidic residues" evidence="6">
    <location>
        <begin position="164"/>
        <end position="173"/>
    </location>
</feature>
<feature type="compositionally biased region" description="Polar residues" evidence="6">
    <location>
        <begin position="209"/>
        <end position="220"/>
    </location>
</feature>
<feature type="compositionally biased region" description="Polar residues" evidence="6">
    <location>
        <begin position="721"/>
        <end position="768"/>
    </location>
</feature>
<keyword evidence="5" id="KW-0539">Nucleus</keyword>
<dbReference type="GO" id="GO:0045944">
    <property type="term" value="P:positive regulation of transcription by RNA polymerase II"/>
    <property type="evidence" value="ECO:0007669"/>
    <property type="project" value="TreeGrafter"/>
</dbReference>
<accession>A0A072PTP4</accession>
<evidence type="ECO:0000256" key="4">
    <source>
        <dbReference type="ARBA" id="ARBA00023163"/>
    </source>
</evidence>
<organism evidence="8 9">
    <name type="scientific">Exophiala aquamarina CBS 119918</name>
    <dbReference type="NCBI Taxonomy" id="1182545"/>
    <lineage>
        <taxon>Eukaryota</taxon>
        <taxon>Fungi</taxon>
        <taxon>Dikarya</taxon>
        <taxon>Ascomycota</taxon>
        <taxon>Pezizomycotina</taxon>
        <taxon>Eurotiomycetes</taxon>
        <taxon>Chaetothyriomycetidae</taxon>
        <taxon>Chaetothyriales</taxon>
        <taxon>Herpotrichiellaceae</taxon>
        <taxon>Exophiala</taxon>
    </lineage>
</organism>
<dbReference type="SMART" id="SM00066">
    <property type="entry name" value="GAL4"/>
    <property type="match status" value="1"/>
</dbReference>
<comment type="caution">
    <text evidence="8">The sequence shown here is derived from an EMBL/GenBank/DDBJ whole genome shotgun (WGS) entry which is preliminary data.</text>
</comment>
<feature type="region of interest" description="Disordered" evidence="6">
    <location>
        <begin position="710"/>
        <end position="778"/>
    </location>
</feature>
<dbReference type="PANTHER" id="PTHR37534">
    <property type="entry name" value="TRANSCRIPTIONAL ACTIVATOR PROTEIN UGA3"/>
    <property type="match status" value="1"/>
</dbReference>
<evidence type="ECO:0000256" key="6">
    <source>
        <dbReference type="SAM" id="MobiDB-lite"/>
    </source>
</evidence>
<keyword evidence="2" id="KW-0805">Transcription regulation</keyword>
<dbReference type="OrthoDB" id="5278208at2759"/>
<reference evidence="8 9" key="1">
    <citation type="submission" date="2013-03" db="EMBL/GenBank/DDBJ databases">
        <title>The Genome Sequence of Exophiala aquamarina CBS 119918.</title>
        <authorList>
            <consortium name="The Broad Institute Genomics Platform"/>
            <person name="Cuomo C."/>
            <person name="de Hoog S."/>
            <person name="Gorbushina A."/>
            <person name="Walker B."/>
            <person name="Young S.K."/>
            <person name="Zeng Q."/>
            <person name="Gargeya S."/>
            <person name="Fitzgerald M."/>
            <person name="Haas B."/>
            <person name="Abouelleil A."/>
            <person name="Allen A.W."/>
            <person name="Alvarado L."/>
            <person name="Arachchi H.M."/>
            <person name="Berlin A.M."/>
            <person name="Chapman S.B."/>
            <person name="Gainer-Dewar J."/>
            <person name="Goldberg J."/>
            <person name="Griggs A."/>
            <person name="Gujja S."/>
            <person name="Hansen M."/>
            <person name="Howarth C."/>
            <person name="Imamovic A."/>
            <person name="Ireland A."/>
            <person name="Larimer J."/>
            <person name="McCowan C."/>
            <person name="Murphy C."/>
            <person name="Pearson M."/>
            <person name="Poon T.W."/>
            <person name="Priest M."/>
            <person name="Roberts A."/>
            <person name="Saif S."/>
            <person name="Shea T."/>
            <person name="Sisk P."/>
            <person name="Sykes S."/>
            <person name="Wortman J."/>
            <person name="Nusbaum C."/>
            <person name="Birren B."/>
        </authorList>
    </citation>
    <scope>NUCLEOTIDE SEQUENCE [LARGE SCALE GENOMIC DNA]</scope>
    <source>
        <strain evidence="8 9">CBS 119918</strain>
    </source>
</reference>
<dbReference type="GO" id="GO:0008270">
    <property type="term" value="F:zinc ion binding"/>
    <property type="evidence" value="ECO:0007669"/>
    <property type="project" value="InterPro"/>
</dbReference>
<gene>
    <name evidence="8" type="ORF">A1O9_03728</name>
</gene>
<dbReference type="PROSITE" id="PS00463">
    <property type="entry name" value="ZN2_CY6_FUNGAL_1"/>
    <property type="match status" value="1"/>
</dbReference>
<feature type="compositionally biased region" description="Low complexity" evidence="6">
    <location>
        <begin position="710"/>
        <end position="720"/>
    </location>
</feature>
<protein>
    <recommendedName>
        <fullName evidence="7">Zn(2)-C6 fungal-type domain-containing protein</fullName>
    </recommendedName>
</protein>
<dbReference type="Pfam" id="PF00172">
    <property type="entry name" value="Zn_clus"/>
    <property type="match status" value="1"/>
</dbReference>
<evidence type="ECO:0000313" key="8">
    <source>
        <dbReference type="EMBL" id="KEF58885.1"/>
    </source>
</evidence>
<dbReference type="GO" id="GO:0005634">
    <property type="term" value="C:nucleus"/>
    <property type="evidence" value="ECO:0007669"/>
    <property type="project" value="UniProtKB-SubCell"/>
</dbReference>
<dbReference type="STRING" id="1182545.A0A072PTP4"/>
<dbReference type="HOGENOM" id="CLU_012945_0_0_1"/>
<feature type="domain" description="Zn(2)-C6 fungal-type" evidence="7">
    <location>
        <begin position="93"/>
        <end position="123"/>
    </location>
</feature>
<dbReference type="Pfam" id="PF11951">
    <property type="entry name" value="Fungal_trans_2"/>
    <property type="match status" value="1"/>
</dbReference>
<dbReference type="VEuPathDB" id="FungiDB:A1O9_03728"/>
<evidence type="ECO:0000256" key="5">
    <source>
        <dbReference type="ARBA" id="ARBA00023242"/>
    </source>
</evidence>
<comment type="subcellular location">
    <subcellularLocation>
        <location evidence="1">Nucleus</location>
    </subcellularLocation>
</comment>
<dbReference type="RefSeq" id="XP_013261475.1">
    <property type="nucleotide sequence ID" value="XM_013406021.1"/>
</dbReference>
<dbReference type="CDD" id="cd00067">
    <property type="entry name" value="GAL4"/>
    <property type="match status" value="1"/>
</dbReference>
<dbReference type="SUPFAM" id="SSF57701">
    <property type="entry name" value="Zn2/Cys6 DNA-binding domain"/>
    <property type="match status" value="1"/>
</dbReference>
<dbReference type="EMBL" id="AMGV01000003">
    <property type="protein sequence ID" value="KEF58885.1"/>
    <property type="molecule type" value="Genomic_DNA"/>
</dbReference>
<feature type="compositionally biased region" description="Polar residues" evidence="6">
    <location>
        <begin position="188"/>
        <end position="198"/>
    </location>
</feature>
<feature type="region of interest" description="Disordered" evidence="6">
    <location>
        <begin position="121"/>
        <end position="239"/>
    </location>
</feature>
<dbReference type="GO" id="GO:0000976">
    <property type="term" value="F:transcription cis-regulatory region binding"/>
    <property type="evidence" value="ECO:0007669"/>
    <property type="project" value="TreeGrafter"/>
</dbReference>
<dbReference type="Gene3D" id="4.10.240.10">
    <property type="entry name" value="Zn(2)-C6 fungal-type DNA-binding domain"/>
    <property type="match status" value="1"/>
</dbReference>
<dbReference type="InterPro" id="IPR036864">
    <property type="entry name" value="Zn2-C6_fun-type_DNA-bd_sf"/>
</dbReference>
<evidence type="ECO:0000256" key="3">
    <source>
        <dbReference type="ARBA" id="ARBA00023125"/>
    </source>
</evidence>
<dbReference type="PANTHER" id="PTHR37534:SF10">
    <property type="entry name" value="ZN(II)2CYS6 TRANSCRIPTION FACTOR (EUROFUNG)"/>
    <property type="match status" value="1"/>
</dbReference>
<sequence length="778" mass="88113">MSGLYSHGMNAPEVPGSNMMDPGYPVYDAGFAAPYPRLSGPPTHFDGVAFWYNPSNNNQLYDRDPTHFNSRGVALPATAMEAAAIKHRRTRSGCFTCRSRRVKCDETRPICDRCKKGNRECEFPQASTSSKRSKNSDSRSPKDQTTRNENKNETGSSLPTIKDESEEDEDMESSDTAGRPPLGPLRADSTQSTESTIDTKPHIGMSPTGREQASPQSTDMSDNRSRDETPASSLRTVTNSAEMQAIHAKIKTLKPDLQKYLQFQQDYMTFYHYFYKLDPTDFVHCEFIDLALNYEPLLYAVVGFAAYHYELRRPNPKLSHFLGYHSRSLSMLRKSLEKSSKVTEATILTVLQLATFEEYIGDWVNLVGHHRAAHTMLKDLFTPETINETDLGRRIFSWYARLDVVVGLMAGNKTKLERPWFEANEKWYFEQMNTAAESETDIQDTFAYLVATNRLIGMDMAALYAKLPNREIGVEDFHAENAKIASRVNDMKLLVESKNNALYRVQEFPQEKVHPLNETDIVNPYIPGGLFTGPLWPLNHMWLDWYGIEQMRTYQVAALFQNPMPPELEQMSLEECRIYEAIDRWPESPNGAILGAHATLGLALVFLRKDEKHTMWARRKVAEVERQGYIFPATFRRKMAEMWGLTTEQVGEEESVENWWLPNDEGNSAMLKELRRVVVERHENDPLSMESLASVRDLKAIFAKLDIRTKGTTKPGSTTTDSLSPRSDASAPNSDRGSNASFSPTNASFSDARSSSTTGFGPEPSTQRRQPKRANSRP</sequence>
<keyword evidence="3" id="KW-0238">DNA-binding</keyword>
<dbReference type="InterPro" id="IPR021858">
    <property type="entry name" value="Fun_TF"/>
</dbReference>
<evidence type="ECO:0000313" key="9">
    <source>
        <dbReference type="Proteomes" id="UP000027920"/>
    </source>
</evidence>
<feature type="compositionally biased region" description="Basic residues" evidence="6">
    <location>
        <begin position="769"/>
        <end position="778"/>
    </location>
</feature>
<evidence type="ECO:0000256" key="2">
    <source>
        <dbReference type="ARBA" id="ARBA00023015"/>
    </source>
</evidence>
<dbReference type="PROSITE" id="PS50048">
    <property type="entry name" value="ZN2_CY6_FUNGAL_2"/>
    <property type="match status" value="1"/>
</dbReference>
<dbReference type="AlphaFoldDB" id="A0A072PTP4"/>
<dbReference type="GO" id="GO:0000981">
    <property type="term" value="F:DNA-binding transcription factor activity, RNA polymerase II-specific"/>
    <property type="evidence" value="ECO:0007669"/>
    <property type="project" value="InterPro"/>
</dbReference>
<feature type="compositionally biased region" description="Polar residues" evidence="6">
    <location>
        <begin position="230"/>
        <end position="239"/>
    </location>
</feature>
<evidence type="ECO:0000256" key="1">
    <source>
        <dbReference type="ARBA" id="ARBA00004123"/>
    </source>
</evidence>